<sequence>MSKEGVPFCLESADLTGSTTIISSFMSKASTIPETQPKNGIFSFDLTWAEIQTLQLQLVSPIEDTGLPRNPANKNKGKLVLLPKFLKMAKTKAVSGVLINIKMNLLFLNIITFT</sequence>
<dbReference type="EC" id="3.1.4.46" evidence="1"/>
<dbReference type="InterPro" id="IPR017946">
    <property type="entry name" value="PLC-like_Pdiesterase_TIM-brl"/>
</dbReference>
<evidence type="ECO:0000313" key="8">
    <source>
        <dbReference type="Proteomes" id="UP000541444"/>
    </source>
</evidence>
<organism evidence="7 8">
    <name type="scientific">Kingdonia uniflora</name>
    <dbReference type="NCBI Taxonomy" id="39325"/>
    <lineage>
        <taxon>Eukaryota</taxon>
        <taxon>Viridiplantae</taxon>
        <taxon>Streptophyta</taxon>
        <taxon>Embryophyta</taxon>
        <taxon>Tracheophyta</taxon>
        <taxon>Spermatophyta</taxon>
        <taxon>Magnoliopsida</taxon>
        <taxon>Ranunculales</taxon>
        <taxon>Circaeasteraceae</taxon>
        <taxon>Kingdonia</taxon>
    </lineage>
</organism>
<comment type="catalytic activity">
    <reaction evidence="5">
        <text>a sn-glycero-3-phosphodiester + H2O = an alcohol + sn-glycerol 3-phosphate + H(+)</text>
        <dbReference type="Rhea" id="RHEA:12969"/>
        <dbReference type="ChEBI" id="CHEBI:15377"/>
        <dbReference type="ChEBI" id="CHEBI:15378"/>
        <dbReference type="ChEBI" id="CHEBI:30879"/>
        <dbReference type="ChEBI" id="CHEBI:57597"/>
        <dbReference type="ChEBI" id="CHEBI:83408"/>
        <dbReference type="EC" id="3.1.4.46"/>
    </reaction>
</comment>
<evidence type="ECO:0000256" key="1">
    <source>
        <dbReference type="ARBA" id="ARBA00012247"/>
    </source>
</evidence>
<dbReference type="GO" id="GO:0008889">
    <property type="term" value="F:glycerophosphodiester phosphodiesterase activity"/>
    <property type="evidence" value="ECO:0007669"/>
    <property type="project" value="UniProtKB-EC"/>
</dbReference>
<keyword evidence="2" id="KW-0732">Signal</keyword>
<dbReference type="GO" id="GO:0006629">
    <property type="term" value="P:lipid metabolic process"/>
    <property type="evidence" value="ECO:0007669"/>
    <property type="project" value="InterPro"/>
</dbReference>
<evidence type="ECO:0000256" key="2">
    <source>
        <dbReference type="ARBA" id="ARBA00022729"/>
    </source>
</evidence>
<dbReference type="Gene3D" id="3.20.20.190">
    <property type="entry name" value="Phosphatidylinositol (PI) phosphodiesterase"/>
    <property type="match status" value="1"/>
</dbReference>
<name>A0A7J7LMC0_9MAGN</name>
<gene>
    <name evidence="7" type="ORF">GIB67_021680</name>
</gene>
<dbReference type="GO" id="GO:0006071">
    <property type="term" value="P:glycerol metabolic process"/>
    <property type="evidence" value="ECO:0007669"/>
    <property type="project" value="UniProtKB-KW"/>
</dbReference>
<evidence type="ECO:0000256" key="5">
    <source>
        <dbReference type="ARBA" id="ARBA00047512"/>
    </source>
</evidence>
<dbReference type="AlphaFoldDB" id="A0A7J7LMC0"/>
<dbReference type="Proteomes" id="UP000541444">
    <property type="component" value="Unassembled WGS sequence"/>
</dbReference>
<proteinExistence type="predicted"/>
<keyword evidence="4" id="KW-0378">Hydrolase</keyword>
<evidence type="ECO:0000313" key="7">
    <source>
        <dbReference type="EMBL" id="KAF6143670.1"/>
    </source>
</evidence>
<keyword evidence="8" id="KW-1185">Reference proteome</keyword>
<comment type="caution">
    <text evidence="7">The sequence shown here is derived from an EMBL/GenBank/DDBJ whole genome shotgun (WGS) entry which is preliminary data.</text>
</comment>
<dbReference type="EMBL" id="JACGCM010002198">
    <property type="protein sequence ID" value="KAF6143670.1"/>
    <property type="molecule type" value="Genomic_DNA"/>
</dbReference>
<feature type="domain" description="GP-PDE" evidence="6">
    <location>
        <begin position="1"/>
        <end position="114"/>
    </location>
</feature>
<dbReference type="PROSITE" id="PS51704">
    <property type="entry name" value="GP_PDE"/>
    <property type="match status" value="1"/>
</dbReference>
<keyword evidence="3" id="KW-0319">Glycerol metabolism</keyword>
<dbReference type="OrthoDB" id="1058301at2759"/>
<reference evidence="7 8" key="1">
    <citation type="journal article" date="2020" name="IScience">
        <title>Genome Sequencing of the Endangered Kingdonia uniflora (Circaeasteraceae, Ranunculales) Reveals Potential Mechanisms of Evolutionary Specialization.</title>
        <authorList>
            <person name="Sun Y."/>
            <person name="Deng T."/>
            <person name="Zhang A."/>
            <person name="Moore M.J."/>
            <person name="Landis J.B."/>
            <person name="Lin N."/>
            <person name="Zhang H."/>
            <person name="Zhang X."/>
            <person name="Huang J."/>
            <person name="Zhang X."/>
            <person name="Sun H."/>
            <person name="Wang H."/>
        </authorList>
    </citation>
    <scope>NUCLEOTIDE SEQUENCE [LARGE SCALE GENOMIC DNA]</scope>
    <source>
        <strain evidence="7">TB1705</strain>
        <tissue evidence="7">Leaf</tissue>
    </source>
</reference>
<evidence type="ECO:0000256" key="3">
    <source>
        <dbReference type="ARBA" id="ARBA00022798"/>
    </source>
</evidence>
<protein>
    <recommendedName>
        <fullName evidence="1">glycerophosphodiester phosphodiesterase</fullName>
        <ecNumber evidence="1">3.1.4.46</ecNumber>
    </recommendedName>
</protein>
<dbReference type="PANTHER" id="PTHR43620">
    <property type="entry name" value="GLYCEROPHOSPHORYL DIESTER PHOSPHODIESTERASE"/>
    <property type="match status" value="1"/>
</dbReference>
<evidence type="ECO:0000256" key="4">
    <source>
        <dbReference type="ARBA" id="ARBA00022801"/>
    </source>
</evidence>
<dbReference type="InterPro" id="IPR030395">
    <property type="entry name" value="GP_PDE_dom"/>
</dbReference>
<accession>A0A7J7LMC0</accession>
<dbReference type="PANTHER" id="PTHR43620:SF44">
    <property type="entry name" value="GLYCEROPHOSPHODIESTER PHOSPHODIESTERASE GDPDL6-RELATED"/>
    <property type="match status" value="1"/>
</dbReference>
<evidence type="ECO:0000259" key="6">
    <source>
        <dbReference type="PROSITE" id="PS51704"/>
    </source>
</evidence>
<dbReference type="SUPFAM" id="SSF51695">
    <property type="entry name" value="PLC-like phosphodiesterases"/>
    <property type="match status" value="1"/>
</dbReference>